<dbReference type="Pfam" id="PF00990">
    <property type="entry name" value="GGDEF"/>
    <property type="match status" value="1"/>
</dbReference>
<dbReference type="PANTHER" id="PTHR33121">
    <property type="entry name" value="CYCLIC DI-GMP PHOSPHODIESTERASE PDEF"/>
    <property type="match status" value="1"/>
</dbReference>
<dbReference type="SMART" id="SM00267">
    <property type="entry name" value="GGDEF"/>
    <property type="match status" value="1"/>
</dbReference>
<reference evidence="2 3" key="1">
    <citation type="submission" date="2015-01" db="EMBL/GenBank/DDBJ databases">
        <title>Vibrio sp. C5 JCM 19232 whole genome shotgun sequence.</title>
        <authorList>
            <person name="Sawabe T."/>
            <person name="Meirelles P."/>
            <person name="Feng G."/>
            <person name="Sayaka M."/>
            <person name="Hattori M."/>
            <person name="Ohkuma M."/>
        </authorList>
    </citation>
    <scope>NUCLEOTIDE SEQUENCE [LARGE SCALE GENOMIC DNA]</scope>
    <source>
        <strain evidence="2 3">JCM19232</strain>
    </source>
</reference>
<proteinExistence type="predicted"/>
<evidence type="ECO:0000259" key="1">
    <source>
        <dbReference type="PROSITE" id="PS50887"/>
    </source>
</evidence>
<dbReference type="InterPro" id="IPR029016">
    <property type="entry name" value="GAF-like_dom_sf"/>
</dbReference>
<dbReference type="Proteomes" id="UP000031670">
    <property type="component" value="Unassembled WGS sequence"/>
</dbReference>
<gene>
    <name evidence="2" type="ORF">JCM19232_394</name>
</gene>
<dbReference type="Gene3D" id="3.30.70.270">
    <property type="match status" value="1"/>
</dbReference>
<dbReference type="Gene3D" id="3.30.450.40">
    <property type="match status" value="1"/>
</dbReference>
<dbReference type="Pfam" id="PF01590">
    <property type="entry name" value="GAF"/>
    <property type="match status" value="1"/>
</dbReference>
<dbReference type="InterPro" id="IPR029787">
    <property type="entry name" value="Nucleotide_cyclase"/>
</dbReference>
<accession>A0A0B8P1G8</accession>
<protein>
    <submittedName>
        <fullName evidence="2">GGDEF family protein</fullName>
    </submittedName>
</protein>
<comment type="caution">
    <text evidence="2">The sequence shown here is derived from an EMBL/GenBank/DDBJ whole genome shotgun (WGS) entry which is preliminary data.</text>
</comment>
<evidence type="ECO:0000313" key="3">
    <source>
        <dbReference type="Proteomes" id="UP000031670"/>
    </source>
</evidence>
<sequence length="447" mass="50709">MPRVDTQKLQIPNKTYRSWQDMLEILAQFARVPIASINRLSANQLEVYCVNHNPNNPYRVGTALPLNGEQFCETVLKNDKVFRIKNALESSDWHKKSPVVNLGIRAYLGIPIHWPNGSPFGTLSIHDVKPNQFKPQVLELLSVFKDSVEAQLTVIYQNQKLQRNNEALVSRIHNRTVELASLSYQLDQEASRRKQLEREVHYQQYHDIGSGLLNAKAWELESNRLINQTDLYNQEIAVFYVGISNGARIQTELGAEALDNVIKQLKEKLGRLGHFKQIVARPYSSDIAYTLVNPISNSQYDSTIQRVLDTTSQEFQVGENSLRLQAYIGVSVTEPHAGQRNLGVTVQARQAMQSAQESGKRILFFDEASIDSGTRFNRMESYFMESLRDQTLSLHFQPQVSVHSGLWESATTSVHWEHPILAQSQSSLSIKCAISRSCRCHVSVFSA</sequence>
<dbReference type="SMART" id="SM00065">
    <property type="entry name" value="GAF"/>
    <property type="match status" value="1"/>
</dbReference>
<dbReference type="InterPro" id="IPR050706">
    <property type="entry name" value="Cyclic-di-GMP_PDE-like"/>
</dbReference>
<dbReference type="InterPro" id="IPR000160">
    <property type="entry name" value="GGDEF_dom"/>
</dbReference>
<feature type="domain" description="GGDEF" evidence="1">
    <location>
        <begin position="234"/>
        <end position="367"/>
    </location>
</feature>
<dbReference type="InterPro" id="IPR003018">
    <property type="entry name" value="GAF"/>
</dbReference>
<dbReference type="EMBL" id="BBSA01000001">
    <property type="protein sequence ID" value="GAM60061.1"/>
    <property type="molecule type" value="Genomic_DNA"/>
</dbReference>
<dbReference type="AlphaFoldDB" id="A0A0B8P1G8"/>
<reference evidence="2 3" key="2">
    <citation type="submission" date="2015-01" db="EMBL/GenBank/DDBJ databases">
        <authorList>
            <consortium name="NBRP consortium"/>
            <person name="Sawabe T."/>
            <person name="Meirelles P."/>
            <person name="Feng G."/>
            <person name="Sayaka M."/>
            <person name="Hattori M."/>
            <person name="Ohkuma M."/>
        </authorList>
    </citation>
    <scope>NUCLEOTIDE SEQUENCE [LARGE SCALE GENOMIC DNA]</scope>
    <source>
        <strain evidence="2 3">JCM19232</strain>
    </source>
</reference>
<dbReference type="InterPro" id="IPR043128">
    <property type="entry name" value="Rev_trsase/Diguanyl_cyclase"/>
</dbReference>
<name>A0A0B8P1G8_9VIBR</name>
<evidence type="ECO:0000313" key="2">
    <source>
        <dbReference type="EMBL" id="GAM60061.1"/>
    </source>
</evidence>
<dbReference type="PROSITE" id="PS50887">
    <property type="entry name" value="GGDEF"/>
    <property type="match status" value="1"/>
</dbReference>
<organism evidence="2 3">
    <name type="scientific">Vibrio ishigakensis</name>
    <dbReference type="NCBI Taxonomy" id="1481914"/>
    <lineage>
        <taxon>Bacteria</taxon>
        <taxon>Pseudomonadati</taxon>
        <taxon>Pseudomonadota</taxon>
        <taxon>Gammaproteobacteria</taxon>
        <taxon>Vibrionales</taxon>
        <taxon>Vibrionaceae</taxon>
        <taxon>Vibrio</taxon>
    </lineage>
</organism>
<dbReference type="SUPFAM" id="SSF55073">
    <property type="entry name" value="Nucleotide cyclase"/>
    <property type="match status" value="1"/>
</dbReference>
<dbReference type="GO" id="GO:0071111">
    <property type="term" value="F:cyclic-guanylate-specific phosphodiesterase activity"/>
    <property type="evidence" value="ECO:0007669"/>
    <property type="project" value="InterPro"/>
</dbReference>
<dbReference type="SUPFAM" id="SSF55781">
    <property type="entry name" value="GAF domain-like"/>
    <property type="match status" value="1"/>
</dbReference>
<dbReference type="PANTHER" id="PTHR33121:SF79">
    <property type="entry name" value="CYCLIC DI-GMP PHOSPHODIESTERASE PDED-RELATED"/>
    <property type="match status" value="1"/>
</dbReference>